<accession>A0ABU8VMV8</accession>
<dbReference type="RefSeq" id="WP_340360188.1">
    <property type="nucleotide sequence ID" value="NZ_JBBKZU010000016.1"/>
</dbReference>
<keyword evidence="2" id="KW-1185">Reference proteome</keyword>
<evidence type="ECO:0000313" key="1">
    <source>
        <dbReference type="EMBL" id="MEJ8814965.1"/>
    </source>
</evidence>
<dbReference type="EMBL" id="JBBKZU010000016">
    <property type="protein sequence ID" value="MEJ8814965.1"/>
    <property type="molecule type" value="Genomic_DNA"/>
</dbReference>
<protein>
    <submittedName>
        <fullName evidence="1">DUF2917 domain-containing protein</fullName>
    </submittedName>
</protein>
<sequence>MNARPQRLSLSLPKKAIFTLPDAHEVDIECQSGAVWITIDHDRRDIVLNPGEHFRSDSHERALVAALEPSCVRFSAKRLSVAVAQEAPRPAASPWRLWLHGMSPA</sequence>
<organism evidence="1 2">
    <name type="scientific">Variovorax ureilyticus</name>
    <dbReference type="NCBI Taxonomy" id="1836198"/>
    <lineage>
        <taxon>Bacteria</taxon>
        <taxon>Pseudomonadati</taxon>
        <taxon>Pseudomonadota</taxon>
        <taxon>Betaproteobacteria</taxon>
        <taxon>Burkholderiales</taxon>
        <taxon>Comamonadaceae</taxon>
        <taxon>Variovorax</taxon>
    </lineage>
</organism>
<evidence type="ECO:0000313" key="2">
    <source>
        <dbReference type="Proteomes" id="UP001365846"/>
    </source>
</evidence>
<name>A0ABU8VMV8_9BURK</name>
<gene>
    <name evidence="1" type="ORF">WKW77_28090</name>
</gene>
<dbReference type="InterPro" id="IPR021317">
    <property type="entry name" value="DUF2917"/>
</dbReference>
<dbReference type="Pfam" id="PF11142">
    <property type="entry name" value="DUF2917"/>
    <property type="match status" value="1"/>
</dbReference>
<proteinExistence type="predicted"/>
<comment type="caution">
    <text evidence="1">The sequence shown here is derived from an EMBL/GenBank/DDBJ whole genome shotgun (WGS) entry which is preliminary data.</text>
</comment>
<reference evidence="1 2" key="1">
    <citation type="submission" date="2024-03" db="EMBL/GenBank/DDBJ databases">
        <title>Novel species of the genus Variovorax.</title>
        <authorList>
            <person name="Liu Q."/>
            <person name="Xin Y.-H."/>
        </authorList>
    </citation>
    <scope>NUCLEOTIDE SEQUENCE [LARGE SCALE GENOMIC DNA]</scope>
    <source>
        <strain evidence="1 2">KACC 18899</strain>
    </source>
</reference>
<dbReference type="Proteomes" id="UP001365846">
    <property type="component" value="Unassembled WGS sequence"/>
</dbReference>